<dbReference type="InterPro" id="IPR000850">
    <property type="entry name" value="Adenylat/UMP-CMP_kin"/>
</dbReference>
<dbReference type="InterPro" id="IPR033690">
    <property type="entry name" value="Adenylat_kinase_CS"/>
</dbReference>
<accession>A0ABQ0GLT5</accession>
<dbReference type="PANTHER" id="PTHR23359">
    <property type="entry name" value="NUCLEOTIDE KINASE"/>
    <property type="match status" value="1"/>
</dbReference>
<evidence type="ECO:0000256" key="1">
    <source>
        <dbReference type="ARBA" id="ARBA00022679"/>
    </source>
</evidence>
<keyword evidence="2" id="KW-0547">Nucleotide-binding</keyword>
<dbReference type="Proteomes" id="UP001628179">
    <property type="component" value="Unassembled WGS sequence"/>
</dbReference>
<gene>
    <name evidence="5" type="ORF">MFIFM68171_08937</name>
</gene>
<keyword evidence="6" id="KW-1185">Reference proteome</keyword>
<dbReference type="PROSITE" id="PS00113">
    <property type="entry name" value="ADENYLATE_KINASE"/>
    <property type="match status" value="1"/>
</dbReference>
<dbReference type="Pfam" id="PF00406">
    <property type="entry name" value="ADK"/>
    <property type="match status" value="1"/>
</dbReference>
<dbReference type="EMBL" id="BAAFSV010000005">
    <property type="protein sequence ID" value="GAB1318727.1"/>
    <property type="molecule type" value="Genomic_DNA"/>
</dbReference>
<evidence type="ECO:0000256" key="3">
    <source>
        <dbReference type="ARBA" id="ARBA00022777"/>
    </source>
</evidence>
<keyword evidence="3 4" id="KW-0418">Kinase</keyword>
<comment type="similarity">
    <text evidence="4">Belongs to the adenylate kinase family.</text>
</comment>
<dbReference type="GeneID" id="98179679"/>
<dbReference type="PRINTS" id="PR00094">
    <property type="entry name" value="ADENYLTKNASE"/>
</dbReference>
<evidence type="ECO:0000313" key="6">
    <source>
        <dbReference type="Proteomes" id="UP001628179"/>
    </source>
</evidence>
<dbReference type="Gene3D" id="3.40.50.300">
    <property type="entry name" value="P-loop containing nucleotide triphosphate hydrolases"/>
    <property type="match status" value="1"/>
</dbReference>
<reference evidence="5 6" key="1">
    <citation type="submission" date="2024-09" db="EMBL/GenBank/DDBJ databases">
        <title>Itraconazole resistance in Madurella fahalii resulting from another homologue of gene encoding cytochrome P450 14-alpha sterol demethylase (CYP51).</title>
        <authorList>
            <person name="Yoshioka I."/>
            <person name="Fahal A.H."/>
            <person name="Kaneko S."/>
            <person name="Yaguchi T."/>
        </authorList>
    </citation>
    <scope>NUCLEOTIDE SEQUENCE [LARGE SCALE GENOMIC DNA]</scope>
    <source>
        <strain evidence="5 6">IFM 68171</strain>
    </source>
</reference>
<protein>
    <recommendedName>
        <fullName evidence="7">Adenylate kinase</fullName>
    </recommendedName>
</protein>
<sequence>MESNRRFVFVIGPPGAGKGTLARILARTVRFAHISVGDLLRQVTSNPNTSSVVRGYVERGELLPSEYLFPILRARFRECASDQPIVLDGFPRQLNQALEFEREFGEPVAVLFFNCPRDLAKFRVLSRQAGRAGDTSEVFDRRFDEYMLLTPAILYYYHREKRKLVEVDTSGNTEVSYGNMTQALTRCDQWIQLMADDLLQRGW</sequence>
<dbReference type="RefSeq" id="XP_070920457.1">
    <property type="nucleotide sequence ID" value="XM_071064356.1"/>
</dbReference>
<dbReference type="HAMAP" id="MF_00235">
    <property type="entry name" value="Adenylate_kinase_Adk"/>
    <property type="match status" value="1"/>
</dbReference>
<dbReference type="SUPFAM" id="SSF52540">
    <property type="entry name" value="P-loop containing nucleoside triphosphate hydrolases"/>
    <property type="match status" value="1"/>
</dbReference>
<evidence type="ECO:0000256" key="2">
    <source>
        <dbReference type="ARBA" id="ARBA00022741"/>
    </source>
</evidence>
<keyword evidence="1 4" id="KW-0808">Transferase</keyword>
<evidence type="ECO:0008006" key="7">
    <source>
        <dbReference type="Google" id="ProtNLM"/>
    </source>
</evidence>
<proteinExistence type="inferred from homology"/>
<name>A0ABQ0GLT5_9PEZI</name>
<evidence type="ECO:0000256" key="4">
    <source>
        <dbReference type="RuleBase" id="RU003330"/>
    </source>
</evidence>
<dbReference type="InterPro" id="IPR027417">
    <property type="entry name" value="P-loop_NTPase"/>
</dbReference>
<organism evidence="5 6">
    <name type="scientific">Madurella fahalii</name>
    <dbReference type="NCBI Taxonomy" id="1157608"/>
    <lineage>
        <taxon>Eukaryota</taxon>
        <taxon>Fungi</taxon>
        <taxon>Dikarya</taxon>
        <taxon>Ascomycota</taxon>
        <taxon>Pezizomycotina</taxon>
        <taxon>Sordariomycetes</taxon>
        <taxon>Sordariomycetidae</taxon>
        <taxon>Sordariales</taxon>
        <taxon>Sordariales incertae sedis</taxon>
        <taxon>Madurella</taxon>
    </lineage>
</organism>
<evidence type="ECO:0000313" key="5">
    <source>
        <dbReference type="EMBL" id="GAB1318727.1"/>
    </source>
</evidence>
<comment type="caution">
    <text evidence="5">The sequence shown here is derived from an EMBL/GenBank/DDBJ whole genome shotgun (WGS) entry which is preliminary data.</text>
</comment>
<dbReference type="CDD" id="cd01428">
    <property type="entry name" value="ADK"/>
    <property type="match status" value="1"/>
</dbReference>